<proteinExistence type="evidence at transcript level"/>
<reference evidence="1" key="1">
    <citation type="journal article" date="2009" name="PLoS Genet.">
        <title>Sequencing, mapping, and analysis of 27,455 maize full-length cDNAs.</title>
        <authorList>
            <person name="Soderlund C."/>
            <person name="Descour A."/>
            <person name="Kudrna D."/>
            <person name="Bomhoff M."/>
            <person name="Boyd L."/>
            <person name="Currie J."/>
            <person name="Angelova A."/>
            <person name="Collura K."/>
            <person name="Wissotski M."/>
            <person name="Ashley E."/>
            <person name="Morrow D."/>
            <person name="Fernandes J."/>
            <person name="Walbot V."/>
            <person name="Yu Y."/>
        </authorList>
    </citation>
    <scope>NUCLEOTIDE SEQUENCE</scope>
    <source>
        <strain evidence="1">B73</strain>
    </source>
</reference>
<organism evidence="1">
    <name type="scientific">Zea mays</name>
    <name type="common">Maize</name>
    <dbReference type="NCBI Taxonomy" id="4577"/>
    <lineage>
        <taxon>Eukaryota</taxon>
        <taxon>Viridiplantae</taxon>
        <taxon>Streptophyta</taxon>
        <taxon>Embryophyta</taxon>
        <taxon>Tracheophyta</taxon>
        <taxon>Spermatophyta</taxon>
        <taxon>Magnoliopsida</taxon>
        <taxon>Liliopsida</taxon>
        <taxon>Poales</taxon>
        <taxon>Poaceae</taxon>
        <taxon>PACMAD clade</taxon>
        <taxon>Panicoideae</taxon>
        <taxon>Andropogonodae</taxon>
        <taxon>Andropogoneae</taxon>
        <taxon>Tripsacinae</taxon>
        <taxon>Zea</taxon>
    </lineage>
</organism>
<sequence length="123" mass="14049">MPGGVSVSSVESPEVCGGSNVELRRRPWRQLLAVTRLQLRVRRRHGRRLRLGELLQLPDYHVSQLTAGAPVLGRHIKTTIREEEKESRFFFVWFHLTMALVAGQQPKQHRTFGDGGARSGWRP</sequence>
<name>C4J3M9_MAIZE</name>
<dbReference type="AlphaFoldDB" id="C4J3M9"/>
<accession>C4J3M9</accession>
<evidence type="ECO:0000313" key="1">
    <source>
        <dbReference type="EMBL" id="ACR35779.1"/>
    </source>
</evidence>
<protein>
    <submittedName>
        <fullName evidence="1">Uncharacterized protein</fullName>
    </submittedName>
</protein>
<dbReference type="EMBL" id="BT085426">
    <property type="protein sequence ID" value="ACR35779.1"/>
    <property type="molecule type" value="mRNA"/>
</dbReference>